<dbReference type="PANTHER" id="PTHR31005:SF8">
    <property type="entry name" value="DUF4139 DOMAIN-CONTAINING PROTEIN"/>
    <property type="match status" value="1"/>
</dbReference>
<evidence type="ECO:0000313" key="5">
    <source>
        <dbReference type="Proteomes" id="UP000652219"/>
    </source>
</evidence>
<organism evidence="4 5">
    <name type="scientific">Colletotrichum sojae</name>
    <dbReference type="NCBI Taxonomy" id="2175907"/>
    <lineage>
        <taxon>Eukaryota</taxon>
        <taxon>Fungi</taxon>
        <taxon>Dikarya</taxon>
        <taxon>Ascomycota</taxon>
        <taxon>Pezizomycotina</taxon>
        <taxon>Sordariomycetes</taxon>
        <taxon>Hypocreomycetidae</taxon>
        <taxon>Glomerellales</taxon>
        <taxon>Glomerellaceae</taxon>
        <taxon>Colletotrichum</taxon>
        <taxon>Colletotrichum orchidearum species complex</taxon>
    </lineage>
</organism>
<feature type="domain" description="DUF4139" evidence="2">
    <location>
        <begin position="309"/>
        <end position="798"/>
    </location>
</feature>
<evidence type="ECO:0000259" key="3">
    <source>
        <dbReference type="Pfam" id="PF13600"/>
    </source>
</evidence>
<evidence type="ECO:0000256" key="1">
    <source>
        <dbReference type="SAM" id="MobiDB-lite"/>
    </source>
</evidence>
<feature type="region of interest" description="Disordered" evidence="1">
    <location>
        <begin position="89"/>
        <end position="108"/>
    </location>
</feature>
<dbReference type="PANTHER" id="PTHR31005">
    <property type="entry name" value="DUF4139 DOMAIN-CONTAINING PROTEIN"/>
    <property type="match status" value="1"/>
</dbReference>
<accession>A0A8H6MHU4</accession>
<dbReference type="EMBL" id="WIGN01000689">
    <property type="protein sequence ID" value="KAF6785538.1"/>
    <property type="molecule type" value="Genomic_DNA"/>
</dbReference>
<feature type="compositionally biased region" description="Low complexity" evidence="1">
    <location>
        <begin position="273"/>
        <end position="285"/>
    </location>
</feature>
<reference evidence="4 5" key="1">
    <citation type="journal article" date="2020" name="Phytopathology">
        <title>Genome Sequence Resources of Colletotrichum truncatum, C. plurivorum, C. musicola, and C. sojae: Four Species Pathogenic to Soybean (Glycine max).</title>
        <authorList>
            <person name="Rogerio F."/>
            <person name="Boufleur T.R."/>
            <person name="Ciampi-Guillardi M."/>
            <person name="Sukno S.A."/>
            <person name="Thon M.R."/>
            <person name="Massola Junior N.S."/>
            <person name="Baroncelli R."/>
        </authorList>
    </citation>
    <scope>NUCLEOTIDE SEQUENCE [LARGE SCALE GENOMIC DNA]</scope>
    <source>
        <strain evidence="4 5">LFN0009</strain>
    </source>
</reference>
<feature type="domain" description="DUF4140" evidence="3">
    <location>
        <begin position="19"/>
        <end position="145"/>
    </location>
</feature>
<evidence type="ECO:0000259" key="2">
    <source>
        <dbReference type="Pfam" id="PF13598"/>
    </source>
</evidence>
<feature type="region of interest" description="Disordered" evidence="1">
    <location>
        <begin position="273"/>
        <end position="296"/>
    </location>
</feature>
<feature type="region of interest" description="Disordered" evidence="1">
    <location>
        <begin position="215"/>
        <end position="235"/>
    </location>
</feature>
<sequence length="806" mass="88560">MESLNKKQYHVRDLTTRSVTLFPNRAQVVRDLKDLQLKPGTNEVTILGLTPTVEESTIKVEGTGSAVISDIAIELLPNRDIFQDIYPDEDFDDEDPMDVDSDADDTDLADSPELEAARTLLWELRDEERRAKEIVESAASRLKILDAYGKSLDRKKNLDITEGVDKYRTEREKVFSDHMAGIVRGRENSKHLAAAIKEEARLAKLKEREVKRLAREKKNAAKASEKQKQKYARREAERLKEKARIRKERERFWPKVCYSVRVTLEAYTFTPSSSRRTSISSDTARPFSPTPEAEAEGVAGASSALGCDLSLSYVTSSASWAPSYDLQMSTTTNTATLCYDARITNETSETWSSCKVTLSTSQTTFSGLQSQIPTLKPWNIKLASKNSGLTENSILDSREERQHRGEWWQVQQAAQAPPRHRTSLFGVEEAPPGGSAQMVQMALMQQQQQQRQQRQHMLEMQRPMVMQQPMPQMPPVPPSALARGERLDLTAETSEALTTALASRRSAVRAAKSRSSMASVAGSVAESAMSFMKPYANKESYEGSSPDLFGAVDEESETAAAALDFEESTFEETGFTTTYDLPGVKTLPPRPTASKQRVARVSFSNVSFSHTVVAKYKPVAYLKAKVRNTSRLTLLRGDAGLTLDGTFMGRTTLPRCSAGDCFSLGLGADPAVAVNYPKVDVRRATTGFFSKENSAVYARSVTVANSRAAAGKPVSLLVLDQVPVSEDERLKVDVLQPASLVVDGAGKPVGRPGRGEKEDADWGTATATLRKGGQVEWLVSLNAGKAVKLGLEYVVAMPSGDAAVEC</sequence>
<dbReference type="InterPro" id="IPR011935">
    <property type="entry name" value="CHP02231"/>
</dbReference>
<protein>
    <submittedName>
        <fullName evidence="4">Mucoidy inhibitor-like protein</fullName>
    </submittedName>
</protein>
<proteinExistence type="predicted"/>
<name>A0A8H6MHU4_9PEZI</name>
<dbReference type="AlphaFoldDB" id="A0A8H6MHU4"/>
<dbReference type="InterPro" id="IPR037291">
    <property type="entry name" value="DUF4139"/>
</dbReference>
<evidence type="ECO:0000313" key="4">
    <source>
        <dbReference type="EMBL" id="KAF6785538.1"/>
    </source>
</evidence>
<dbReference type="Pfam" id="PF13598">
    <property type="entry name" value="DUF4139"/>
    <property type="match status" value="1"/>
</dbReference>
<keyword evidence="5" id="KW-1185">Reference proteome</keyword>
<dbReference type="Proteomes" id="UP000652219">
    <property type="component" value="Unassembled WGS sequence"/>
</dbReference>
<comment type="caution">
    <text evidence="4">The sequence shown here is derived from an EMBL/GenBank/DDBJ whole genome shotgun (WGS) entry which is preliminary data.</text>
</comment>
<gene>
    <name evidence="4" type="ORF">CSOJ01_15589</name>
</gene>
<dbReference type="InterPro" id="IPR025554">
    <property type="entry name" value="DUF4140"/>
</dbReference>
<dbReference type="Pfam" id="PF13600">
    <property type="entry name" value="DUF4140"/>
    <property type="match status" value="1"/>
</dbReference>